<evidence type="ECO:0000313" key="6">
    <source>
        <dbReference type="Proteomes" id="UP000627781"/>
    </source>
</evidence>
<dbReference type="InterPro" id="IPR003593">
    <property type="entry name" value="AAA+_ATPase"/>
</dbReference>
<dbReference type="GO" id="GO:0005524">
    <property type="term" value="F:ATP binding"/>
    <property type="evidence" value="ECO:0007669"/>
    <property type="project" value="UniProtKB-KW"/>
</dbReference>
<dbReference type="SUPFAM" id="SSF52540">
    <property type="entry name" value="P-loop containing nucleoside triphosphate hydrolases"/>
    <property type="match status" value="1"/>
</dbReference>
<sequence>MIEVNNLSKEFKINKKYEGLGGTFKSFFSREYTIKKAVDNLSFYVEKGEILGYIGLNGAGKSTTIKMLSGLLVPTSGECKVNGIIPYNERKTYTKNIGVVFGNRSQLWWDLPVSESFSVLKKIYETPEKEFWKRLEYLKEVLDLNEFYLTPVRNLSLGQKMRADLAAAILHNPEVLFLDEPTIGLDIFVKEKIRQAIKQINRETNTTVLLTTHDLDDIEKICNKIIVIDKGKKIFDGNIDELKKKYGKTRTVYVDLDGTVGNDTEFELDMDKKYITISKDDNGKVKISFDKDHVNLLDLIHHVGSHNTVKDFTVMEPQLEEIVKMIYGNRDGGKI</sequence>
<name>A0ABR8PS68_9CLOT</name>
<proteinExistence type="predicted"/>
<dbReference type="SMART" id="SM00382">
    <property type="entry name" value="AAA"/>
    <property type="match status" value="1"/>
</dbReference>
<keyword evidence="2" id="KW-0547">Nucleotide-binding</keyword>
<keyword evidence="3 5" id="KW-0067">ATP-binding</keyword>
<dbReference type="InterPro" id="IPR025302">
    <property type="entry name" value="DrrA1/2-like_C"/>
</dbReference>
<dbReference type="Proteomes" id="UP000627781">
    <property type="component" value="Unassembled WGS sequence"/>
</dbReference>
<keyword evidence="6" id="KW-1185">Reference proteome</keyword>
<organism evidence="5 6">
    <name type="scientific">Clostridium cibarium</name>
    <dbReference type="NCBI Taxonomy" id="2762247"/>
    <lineage>
        <taxon>Bacteria</taxon>
        <taxon>Bacillati</taxon>
        <taxon>Bacillota</taxon>
        <taxon>Clostridia</taxon>
        <taxon>Eubacteriales</taxon>
        <taxon>Clostridiaceae</taxon>
        <taxon>Clostridium</taxon>
    </lineage>
</organism>
<protein>
    <submittedName>
        <fullName evidence="5">ATP-binding cassette domain-containing protein</fullName>
    </submittedName>
</protein>
<evidence type="ECO:0000313" key="5">
    <source>
        <dbReference type="EMBL" id="MBD7910992.1"/>
    </source>
</evidence>
<dbReference type="EMBL" id="JACSRA010000008">
    <property type="protein sequence ID" value="MBD7910992.1"/>
    <property type="molecule type" value="Genomic_DNA"/>
</dbReference>
<gene>
    <name evidence="5" type="ORF">H9661_06460</name>
</gene>
<dbReference type="PROSITE" id="PS50893">
    <property type="entry name" value="ABC_TRANSPORTER_2"/>
    <property type="match status" value="1"/>
</dbReference>
<evidence type="ECO:0000256" key="3">
    <source>
        <dbReference type="ARBA" id="ARBA00022840"/>
    </source>
</evidence>
<dbReference type="InterPro" id="IPR003439">
    <property type="entry name" value="ABC_transporter-like_ATP-bd"/>
</dbReference>
<evidence type="ECO:0000256" key="2">
    <source>
        <dbReference type="ARBA" id="ARBA00022741"/>
    </source>
</evidence>
<keyword evidence="1" id="KW-0813">Transport</keyword>
<dbReference type="PANTHER" id="PTHR42711:SF1">
    <property type="entry name" value="ABC-TRANSPORT PROTEIN, ATP-BINDING COMPONENT"/>
    <property type="match status" value="1"/>
</dbReference>
<dbReference type="Pfam" id="PF00005">
    <property type="entry name" value="ABC_tran"/>
    <property type="match status" value="1"/>
</dbReference>
<accession>A0ABR8PS68</accession>
<dbReference type="PROSITE" id="PS00211">
    <property type="entry name" value="ABC_TRANSPORTER_1"/>
    <property type="match status" value="1"/>
</dbReference>
<evidence type="ECO:0000256" key="1">
    <source>
        <dbReference type="ARBA" id="ARBA00022448"/>
    </source>
</evidence>
<dbReference type="Gene3D" id="3.40.50.300">
    <property type="entry name" value="P-loop containing nucleotide triphosphate hydrolases"/>
    <property type="match status" value="1"/>
</dbReference>
<dbReference type="Pfam" id="PF13732">
    <property type="entry name" value="DrrA1-3_C"/>
    <property type="match status" value="1"/>
</dbReference>
<dbReference type="PANTHER" id="PTHR42711">
    <property type="entry name" value="ABC TRANSPORTER ATP-BINDING PROTEIN"/>
    <property type="match status" value="1"/>
</dbReference>
<feature type="domain" description="ABC transporter" evidence="4">
    <location>
        <begin position="2"/>
        <end position="255"/>
    </location>
</feature>
<dbReference type="InterPro" id="IPR027417">
    <property type="entry name" value="P-loop_NTPase"/>
</dbReference>
<dbReference type="RefSeq" id="WP_191767967.1">
    <property type="nucleotide sequence ID" value="NZ_JACSRA010000008.1"/>
</dbReference>
<comment type="caution">
    <text evidence="5">The sequence shown here is derived from an EMBL/GenBank/DDBJ whole genome shotgun (WGS) entry which is preliminary data.</text>
</comment>
<evidence type="ECO:0000259" key="4">
    <source>
        <dbReference type="PROSITE" id="PS50893"/>
    </source>
</evidence>
<reference evidence="5 6" key="1">
    <citation type="submission" date="2020-08" db="EMBL/GenBank/DDBJ databases">
        <title>A Genomic Blueprint of the Chicken Gut Microbiome.</title>
        <authorList>
            <person name="Gilroy R."/>
            <person name="Ravi A."/>
            <person name="Getino M."/>
            <person name="Pursley I."/>
            <person name="Horton D.L."/>
            <person name="Alikhan N.-F."/>
            <person name="Baker D."/>
            <person name="Gharbi K."/>
            <person name="Hall N."/>
            <person name="Watson M."/>
            <person name="Adriaenssens E.M."/>
            <person name="Foster-Nyarko E."/>
            <person name="Jarju S."/>
            <person name="Secka A."/>
            <person name="Antonio M."/>
            <person name="Oren A."/>
            <person name="Chaudhuri R."/>
            <person name="La Ragione R.M."/>
            <person name="Hildebrand F."/>
            <person name="Pallen M.J."/>
        </authorList>
    </citation>
    <scope>NUCLEOTIDE SEQUENCE [LARGE SCALE GENOMIC DNA]</scope>
    <source>
        <strain evidence="5 6">Sa3CVN1</strain>
    </source>
</reference>
<dbReference type="InterPro" id="IPR017871">
    <property type="entry name" value="ABC_transporter-like_CS"/>
</dbReference>
<dbReference type="InterPro" id="IPR050763">
    <property type="entry name" value="ABC_transporter_ATP-binding"/>
</dbReference>